<keyword evidence="2" id="KW-1185">Reference proteome</keyword>
<accession>A0ABW3BR44</accession>
<proteinExistence type="predicted"/>
<dbReference type="RefSeq" id="WP_379940208.1">
    <property type="nucleotide sequence ID" value="NZ_JBHTIB010000008.1"/>
</dbReference>
<reference evidence="2" key="1">
    <citation type="journal article" date="2019" name="Int. J. Syst. Evol. Microbiol.">
        <title>The Global Catalogue of Microorganisms (GCM) 10K type strain sequencing project: providing services to taxonomists for standard genome sequencing and annotation.</title>
        <authorList>
            <consortium name="The Broad Institute Genomics Platform"/>
            <consortium name="The Broad Institute Genome Sequencing Center for Infectious Disease"/>
            <person name="Wu L."/>
            <person name="Ma J."/>
        </authorList>
    </citation>
    <scope>NUCLEOTIDE SEQUENCE [LARGE SCALE GENOMIC DNA]</scope>
    <source>
        <strain evidence="2">CCUG 60529</strain>
    </source>
</reference>
<dbReference type="Proteomes" id="UP001597011">
    <property type="component" value="Unassembled WGS sequence"/>
</dbReference>
<evidence type="ECO:0000313" key="1">
    <source>
        <dbReference type="EMBL" id="MFD0835224.1"/>
    </source>
</evidence>
<evidence type="ECO:0000313" key="2">
    <source>
        <dbReference type="Proteomes" id="UP001597011"/>
    </source>
</evidence>
<gene>
    <name evidence="1" type="ORF">ACFQ0I_05575</name>
</gene>
<name>A0ABW3BR44_9FLAO</name>
<organism evidence="1 2">
    <name type="scientific">Mariniflexile aquimaris</name>
    <dbReference type="NCBI Taxonomy" id="881009"/>
    <lineage>
        <taxon>Bacteria</taxon>
        <taxon>Pseudomonadati</taxon>
        <taxon>Bacteroidota</taxon>
        <taxon>Flavobacteriia</taxon>
        <taxon>Flavobacteriales</taxon>
        <taxon>Flavobacteriaceae</taxon>
        <taxon>Mariniflexile</taxon>
    </lineage>
</organism>
<sequence length="82" mass="9472">MLNSILFTLFEFDQIVRLHAMYEEFFRKFKYLIMNFPKLTTAKVLTKIQAKEIFGGTAEPDGCTQCRVCVTSKKGDTINNNL</sequence>
<dbReference type="EMBL" id="JBHTIB010000008">
    <property type="protein sequence ID" value="MFD0835224.1"/>
    <property type="molecule type" value="Genomic_DNA"/>
</dbReference>
<protein>
    <submittedName>
        <fullName evidence="1">Uncharacterized protein</fullName>
    </submittedName>
</protein>
<comment type="caution">
    <text evidence="1">The sequence shown here is derived from an EMBL/GenBank/DDBJ whole genome shotgun (WGS) entry which is preliminary data.</text>
</comment>